<comment type="caution">
    <text evidence="2">The sequence shown here is derived from an EMBL/GenBank/DDBJ whole genome shotgun (WGS) entry which is preliminary data.</text>
</comment>
<gene>
    <name evidence="2" type="ORF">PAPOLLO_LOCUS8672</name>
</gene>
<protein>
    <submittedName>
        <fullName evidence="2">(apollo) hypothetical protein</fullName>
    </submittedName>
</protein>
<keyword evidence="1" id="KW-0732">Signal</keyword>
<dbReference type="Proteomes" id="UP000691718">
    <property type="component" value="Unassembled WGS sequence"/>
</dbReference>
<feature type="signal peptide" evidence="1">
    <location>
        <begin position="1"/>
        <end position="20"/>
    </location>
</feature>
<sequence length="140" mass="15474">MSHQILLFTAALAITTLASAMPSHLHHHHPRTVDLADALNRTVCPIVVEVDDDPARVPRRIKMMKCAPDPNKWCMQQKIPQHECCEHNHNNHQMECVEMHDTVLVQYPAAGSTRTFDVAVGCSCMVGQSSRATTVPSGPT</sequence>
<dbReference type="EMBL" id="CAJQZP010000620">
    <property type="protein sequence ID" value="CAG4972885.1"/>
    <property type="molecule type" value="Genomic_DNA"/>
</dbReference>
<keyword evidence="3" id="KW-1185">Reference proteome</keyword>
<organism evidence="2 3">
    <name type="scientific">Parnassius apollo</name>
    <name type="common">Apollo butterfly</name>
    <name type="synonym">Papilio apollo</name>
    <dbReference type="NCBI Taxonomy" id="110799"/>
    <lineage>
        <taxon>Eukaryota</taxon>
        <taxon>Metazoa</taxon>
        <taxon>Ecdysozoa</taxon>
        <taxon>Arthropoda</taxon>
        <taxon>Hexapoda</taxon>
        <taxon>Insecta</taxon>
        <taxon>Pterygota</taxon>
        <taxon>Neoptera</taxon>
        <taxon>Endopterygota</taxon>
        <taxon>Lepidoptera</taxon>
        <taxon>Glossata</taxon>
        <taxon>Ditrysia</taxon>
        <taxon>Papilionoidea</taxon>
        <taxon>Papilionidae</taxon>
        <taxon>Parnassiinae</taxon>
        <taxon>Parnassini</taxon>
        <taxon>Parnassius</taxon>
        <taxon>Parnassius</taxon>
    </lineage>
</organism>
<name>A0A8S3WQU0_PARAO</name>
<evidence type="ECO:0000313" key="2">
    <source>
        <dbReference type="EMBL" id="CAG4972885.1"/>
    </source>
</evidence>
<evidence type="ECO:0000313" key="3">
    <source>
        <dbReference type="Proteomes" id="UP000691718"/>
    </source>
</evidence>
<proteinExistence type="predicted"/>
<dbReference type="AlphaFoldDB" id="A0A8S3WQU0"/>
<feature type="chain" id="PRO_5035915379" evidence="1">
    <location>
        <begin position="21"/>
        <end position="140"/>
    </location>
</feature>
<evidence type="ECO:0000256" key="1">
    <source>
        <dbReference type="SAM" id="SignalP"/>
    </source>
</evidence>
<dbReference type="OrthoDB" id="6038945at2759"/>
<accession>A0A8S3WQU0</accession>
<reference evidence="2" key="1">
    <citation type="submission" date="2021-04" db="EMBL/GenBank/DDBJ databases">
        <authorList>
            <person name="Tunstrom K."/>
        </authorList>
    </citation>
    <scope>NUCLEOTIDE SEQUENCE</scope>
</reference>